<accession>A0A1I7RJF3</accession>
<dbReference type="OrthoDB" id="10392834at2759"/>
<dbReference type="AlphaFoldDB" id="A0A1I7RJF3"/>
<keyword evidence="1" id="KW-0732">Signal</keyword>
<reference evidence="2" key="2">
    <citation type="submission" date="2020-09" db="EMBL/GenBank/DDBJ databases">
        <authorList>
            <person name="Kikuchi T."/>
        </authorList>
    </citation>
    <scope>NUCLEOTIDE SEQUENCE</scope>
    <source>
        <strain evidence="2">Ka4C1</strain>
    </source>
</reference>
<evidence type="ECO:0000256" key="1">
    <source>
        <dbReference type="SAM" id="SignalP"/>
    </source>
</evidence>
<feature type="signal peptide" evidence="1">
    <location>
        <begin position="1"/>
        <end position="17"/>
    </location>
</feature>
<gene>
    <name evidence="2" type="ORF">BXYJ_LOCUS13660</name>
</gene>
<dbReference type="Proteomes" id="UP000095284">
    <property type="component" value="Unplaced"/>
</dbReference>
<reference evidence="5" key="1">
    <citation type="submission" date="2016-11" db="UniProtKB">
        <authorList>
            <consortium name="WormBaseParasite"/>
        </authorList>
    </citation>
    <scope>IDENTIFICATION</scope>
</reference>
<keyword evidence="4" id="KW-1185">Reference proteome</keyword>
<evidence type="ECO:0000313" key="2">
    <source>
        <dbReference type="EMBL" id="CAD5233569.1"/>
    </source>
</evidence>
<protein>
    <submittedName>
        <fullName evidence="2">(pine wood nematode) hypothetical protein</fullName>
    </submittedName>
</protein>
<dbReference type="Proteomes" id="UP000582659">
    <property type="component" value="Unassembled WGS sequence"/>
</dbReference>
<evidence type="ECO:0000313" key="5">
    <source>
        <dbReference type="WBParaSite" id="BXY_0083500.1"/>
    </source>
</evidence>
<sequence length="194" mass="22457">MILRLTFLLLIVTVVSLDTLDQGDLFEKLVPGFKAKFITRQNKLLENFTPQQRNKLMIIARSNKTDVAKVQEAMEDPQVLNTLLQSARDILRENKVSEGLVELMTEIMRQGLLHANVNDMTTRQAAQVAVEVVPKWVVKYRQLNPEEKFRLKSVDAKLVEILENPIWLVEGLVVRQRRAASEELVLKYLHYFPY</sequence>
<dbReference type="EMBL" id="CAJFCV020000006">
    <property type="protein sequence ID" value="CAG9128845.1"/>
    <property type="molecule type" value="Genomic_DNA"/>
</dbReference>
<dbReference type="Proteomes" id="UP000659654">
    <property type="component" value="Unassembled WGS sequence"/>
</dbReference>
<organism evidence="3 5">
    <name type="scientific">Bursaphelenchus xylophilus</name>
    <name type="common">Pinewood nematode worm</name>
    <name type="synonym">Aphelenchoides xylophilus</name>
    <dbReference type="NCBI Taxonomy" id="6326"/>
    <lineage>
        <taxon>Eukaryota</taxon>
        <taxon>Metazoa</taxon>
        <taxon>Ecdysozoa</taxon>
        <taxon>Nematoda</taxon>
        <taxon>Chromadorea</taxon>
        <taxon>Rhabditida</taxon>
        <taxon>Tylenchina</taxon>
        <taxon>Tylenchomorpha</taxon>
        <taxon>Aphelenchoidea</taxon>
        <taxon>Aphelenchoididae</taxon>
        <taxon>Bursaphelenchus</taxon>
    </lineage>
</organism>
<dbReference type="WBParaSite" id="BXY_0083500.1">
    <property type="protein sequence ID" value="BXY_0083500.1"/>
    <property type="gene ID" value="BXY_0083500"/>
</dbReference>
<evidence type="ECO:0000313" key="3">
    <source>
        <dbReference type="Proteomes" id="UP000095284"/>
    </source>
</evidence>
<evidence type="ECO:0000313" key="4">
    <source>
        <dbReference type="Proteomes" id="UP000659654"/>
    </source>
</evidence>
<proteinExistence type="predicted"/>
<feature type="chain" id="PRO_5035359101" evidence="1">
    <location>
        <begin position="18"/>
        <end position="194"/>
    </location>
</feature>
<name>A0A1I7RJF3_BURXY</name>
<dbReference type="EMBL" id="CAJFDI010000006">
    <property type="protein sequence ID" value="CAD5233569.1"/>
    <property type="molecule type" value="Genomic_DNA"/>
</dbReference>